<gene>
    <name evidence="2" type="ORF">VP1G_07097</name>
</gene>
<feature type="region of interest" description="Disordered" evidence="1">
    <location>
        <begin position="233"/>
        <end position="290"/>
    </location>
</feature>
<dbReference type="Proteomes" id="UP000078576">
    <property type="component" value="Unassembled WGS sequence"/>
</dbReference>
<feature type="region of interest" description="Disordered" evidence="1">
    <location>
        <begin position="162"/>
        <end position="190"/>
    </location>
</feature>
<dbReference type="PANTHER" id="PTHR38166">
    <property type="entry name" value="C2H2-TYPE DOMAIN-CONTAINING PROTEIN-RELATED"/>
    <property type="match status" value="1"/>
</dbReference>
<dbReference type="STRING" id="694573.A0A194V7B3"/>
<reference evidence="3" key="1">
    <citation type="submission" date="2014-12" db="EMBL/GenBank/DDBJ databases">
        <title>Genome Sequence of Valsa Canker Pathogens Uncovers a Specific Adaption of Colonization on Woody Bark.</title>
        <authorList>
            <person name="Yin Z."/>
            <person name="Liu H."/>
            <person name="Gao X."/>
            <person name="Li Z."/>
            <person name="Song N."/>
            <person name="Ke X."/>
            <person name="Dai Q."/>
            <person name="Wu Y."/>
            <person name="Sun Y."/>
            <person name="Xu J.-R."/>
            <person name="Kang Z.K."/>
            <person name="Wang L."/>
            <person name="Huang L."/>
        </authorList>
    </citation>
    <scope>NUCLEOTIDE SEQUENCE [LARGE SCALE GENOMIC DNA]</scope>
    <source>
        <strain evidence="3">SXYL134</strain>
    </source>
</reference>
<dbReference type="PANTHER" id="PTHR38166:SF1">
    <property type="entry name" value="C2H2-TYPE DOMAIN-CONTAINING PROTEIN"/>
    <property type="match status" value="1"/>
</dbReference>
<feature type="region of interest" description="Disordered" evidence="1">
    <location>
        <begin position="1"/>
        <end position="77"/>
    </location>
</feature>
<feature type="compositionally biased region" description="Polar residues" evidence="1">
    <location>
        <begin position="233"/>
        <end position="250"/>
    </location>
</feature>
<protein>
    <recommendedName>
        <fullName evidence="4">C2H2-type domain-containing protein</fullName>
    </recommendedName>
</protein>
<feature type="region of interest" description="Disordered" evidence="1">
    <location>
        <begin position="632"/>
        <end position="654"/>
    </location>
</feature>
<evidence type="ECO:0000313" key="3">
    <source>
        <dbReference type="Proteomes" id="UP000078576"/>
    </source>
</evidence>
<sequence>MSARNGHLLRQKCKAKKQSLPPVPRLEPNQNLRSPPVITAHVGRPYNDHSPAGHGRTKREGRSRSPATWPRSPPLEAQPELIEAAPEYFNHQELLHELPTASQSSHSSYYGGYDGEAGHPGFHAKTEDMRPSQLIASDDASLTGNGSLRRSVDDADEVHEFVASPGHHQGGSSDESSVSETDSMETSCDSEVPMSLDVLSRWLRDISVDRIICWMVEWLDSRLGLLALRSHNSGATQKPQEPSSPPQNDSNRARYPPRKGRRGREGDHNSDNASGDDADGRNPSGNDQGKGDEVLEFACPFLKHNPNKYSKLRSCSSYGWKSTHRMKEHLYRRHLLPQFRCIRCCRVFQTSDTLIEHSKAKSACEVVQEESDQDGINQDQLTKLKSRKRSRDKDTERDKWIAAYKVLFPDDYLIPSPYFERTDTGQDQESFLTALREHVGRESPRLIRPRLEEFMDEVLKESLTPQILENLLRDVFTQVLNTFPRKQRPSLGSQAPGSVSTNTCTPVAAEPTSLQGNGTVPVFPAFQDAGIVHHWPAGNWLMENEKPWPSQADYPHWQEPQPTVEVEAGPSSSLPAQDGGQVSGTTDDSALDPQSMMSIFGFDDFHAEYAAWLGQPDDTSSHADSGYFSLQSGGGTASNTCKGKEVTKGPFAEL</sequence>
<name>A0A194V7B3_CYTMA</name>
<dbReference type="EMBL" id="KN714738">
    <property type="protein sequence ID" value="KUI59882.1"/>
    <property type="molecule type" value="Genomic_DNA"/>
</dbReference>
<feature type="compositionally biased region" description="Basic residues" evidence="1">
    <location>
        <begin position="7"/>
        <end position="17"/>
    </location>
</feature>
<dbReference type="OrthoDB" id="4161727at2759"/>
<feature type="compositionally biased region" description="Low complexity" evidence="1">
    <location>
        <begin position="172"/>
        <end position="187"/>
    </location>
</feature>
<feature type="region of interest" description="Disordered" evidence="1">
    <location>
        <begin position="562"/>
        <end position="594"/>
    </location>
</feature>
<evidence type="ECO:0000313" key="2">
    <source>
        <dbReference type="EMBL" id="KUI59882.1"/>
    </source>
</evidence>
<dbReference type="AlphaFoldDB" id="A0A194V7B3"/>
<accession>A0A194V7B3</accession>
<evidence type="ECO:0000256" key="1">
    <source>
        <dbReference type="SAM" id="MobiDB-lite"/>
    </source>
</evidence>
<keyword evidence="3" id="KW-1185">Reference proteome</keyword>
<evidence type="ECO:0008006" key="4">
    <source>
        <dbReference type="Google" id="ProtNLM"/>
    </source>
</evidence>
<organism evidence="2 3">
    <name type="scientific">Cytospora mali</name>
    <name type="common">Apple Valsa canker fungus</name>
    <name type="synonym">Valsa mali</name>
    <dbReference type="NCBI Taxonomy" id="578113"/>
    <lineage>
        <taxon>Eukaryota</taxon>
        <taxon>Fungi</taxon>
        <taxon>Dikarya</taxon>
        <taxon>Ascomycota</taxon>
        <taxon>Pezizomycotina</taxon>
        <taxon>Sordariomycetes</taxon>
        <taxon>Sordariomycetidae</taxon>
        <taxon>Diaporthales</taxon>
        <taxon>Cytosporaceae</taxon>
        <taxon>Cytospora</taxon>
    </lineage>
</organism>
<proteinExistence type="predicted"/>